<gene>
    <name evidence="2" type="ORF">Cvel_18286</name>
</gene>
<sequence length="189" mass="21054">MKSAFRLLTDKDELIRLLELEEQRTEEIICRYLVSPFLLAFLFFQLLFSILVIPLCAVVLARVWEACTHETALGWVILARTSTTIEEGLQLCLEAATGHRQAHTGRITTFLPRRRPREKRSVARLIACTAFLILVASPALAAHLPPNALCAQTVKGIPWSAPPPTISYAHIQRVRCSGFSISPSFSSEA</sequence>
<dbReference type="EMBL" id="CDMZ01000559">
    <property type="protein sequence ID" value="CEM16849.1"/>
    <property type="molecule type" value="Genomic_DNA"/>
</dbReference>
<evidence type="ECO:0000313" key="2">
    <source>
        <dbReference type="EMBL" id="CEM16849.1"/>
    </source>
</evidence>
<organism evidence="2">
    <name type="scientific">Chromera velia CCMP2878</name>
    <dbReference type="NCBI Taxonomy" id="1169474"/>
    <lineage>
        <taxon>Eukaryota</taxon>
        <taxon>Sar</taxon>
        <taxon>Alveolata</taxon>
        <taxon>Colpodellida</taxon>
        <taxon>Chromeraceae</taxon>
        <taxon>Chromera</taxon>
    </lineage>
</organism>
<accession>A0A0G4FRG9</accession>
<name>A0A0G4FRG9_9ALVE</name>
<dbReference type="AlphaFoldDB" id="A0A0G4FRG9"/>
<keyword evidence="1" id="KW-1133">Transmembrane helix</keyword>
<keyword evidence="1" id="KW-0472">Membrane</keyword>
<proteinExistence type="predicted"/>
<reference evidence="2" key="1">
    <citation type="submission" date="2014-11" db="EMBL/GenBank/DDBJ databases">
        <authorList>
            <person name="Otto D Thomas"/>
            <person name="Naeem Raeece"/>
        </authorList>
    </citation>
    <scope>NUCLEOTIDE SEQUENCE</scope>
</reference>
<keyword evidence="1" id="KW-0812">Transmembrane</keyword>
<dbReference type="VEuPathDB" id="CryptoDB:Cvel_18286"/>
<feature type="transmembrane region" description="Helical" evidence="1">
    <location>
        <begin position="122"/>
        <end position="144"/>
    </location>
</feature>
<feature type="transmembrane region" description="Helical" evidence="1">
    <location>
        <begin position="37"/>
        <end position="61"/>
    </location>
</feature>
<evidence type="ECO:0000256" key="1">
    <source>
        <dbReference type="SAM" id="Phobius"/>
    </source>
</evidence>
<protein>
    <submittedName>
        <fullName evidence="2">Uncharacterized protein</fullName>
    </submittedName>
</protein>